<dbReference type="Pfam" id="PF02697">
    <property type="entry name" value="VAPB_antitox"/>
    <property type="match status" value="1"/>
</dbReference>
<name>M1PQZ3_9ZZZZ</name>
<dbReference type="InterPro" id="IPR003847">
    <property type="entry name" value="Put_antitoxin"/>
</dbReference>
<dbReference type="EMBL" id="JX684100">
    <property type="protein sequence ID" value="AGF93630.1"/>
    <property type="molecule type" value="Genomic_DNA"/>
</dbReference>
<organism evidence="2">
    <name type="scientific">uncultured organism</name>
    <dbReference type="NCBI Taxonomy" id="155900"/>
    <lineage>
        <taxon>unclassified sequences</taxon>
        <taxon>environmental samples</taxon>
    </lineage>
</organism>
<dbReference type="AlphaFoldDB" id="M1PQZ3"/>
<gene>
    <name evidence="2" type="ORF">FLSS-14_0026</name>
</gene>
<accession>M1PQZ3</accession>
<reference evidence="2" key="1">
    <citation type="journal article" date="2013" name="Syst. Appl. Microbiol.">
        <title>New insights into the archaeal diversity of a hypersaline microbial mat obtained by a metagenomic approach.</title>
        <authorList>
            <person name="Lopez-Lopez A."/>
            <person name="Richter M."/>
            <person name="Pena A."/>
            <person name="Tamames J."/>
            <person name="Rossello-Mora R."/>
        </authorList>
    </citation>
    <scope>NUCLEOTIDE SEQUENCE</scope>
</reference>
<protein>
    <submittedName>
        <fullName evidence="2">Uncharacterized protein</fullName>
    </submittedName>
</protein>
<sequence length="66" mass="7907">MMRKRTIDIEETTHERLLHLKKENETISDLIERLVKTHSADYSDLTGILSEKTIRSIKELKEERKR</sequence>
<proteinExistence type="predicted"/>
<evidence type="ECO:0000256" key="1">
    <source>
        <dbReference type="ARBA" id="ARBA00022649"/>
    </source>
</evidence>
<evidence type="ECO:0000313" key="2">
    <source>
        <dbReference type="EMBL" id="AGF93630.1"/>
    </source>
</evidence>
<keyword evidence="1" id="KW-1277">Toxin-antitoxin system</keyword>